<dbReference type="EMBL" id="JANVFS010000016">
    <property type="protein sequence ID" value="KAJ4479773.1"/>
    <property type="molecule type" value="Genomic_DNA"/>
</dbReference>
<organism evidence="1 2">
    <name type="scientific">Lentinula lateritia</name>
    <dbReference type="NCBI Taxonomy" id="40482"/>
    <lineage>
        <taxon>Eukaryota</taxon>
        <taxon>Fungi</taxon>
        <taxon>Dikarya</taxon>
        <taxon>Basidiomycota</taxon>
        <taxon>Agaricomycotina</taxon>
        <taxon>Agaricomycetes</taxon>
        <taxon>Agaricomycetidae</taxon>
        <taxon>Agaricales</taxon>
        <taxon>Marasmiineae</taxon>
        <taxon>Omphalotaceae</taxon>
        <taxon>Lentinula</taxon>
    </lineage>
</organism>
<evidence type="ECO:0000313" key="1">
    <source>
        <dbReference type="EMBL" id="KAJ4479773.1"/>
    </source>
</evidence>
<name>A0A9W9ADT6_9AGAR</name>
<dbReference type="Proteomes" id="UP001150238">
    <property type="component" value="Unassembled WGS sequence"/>
</dbReference>
<reference evidence="1" key="2">
    <citation type="journal article" date="2023" name="Proc. Natl. Acad. Sci. U.S.A.">
        <title>A global phylogenomic analysis of the shiitake genus Lentinula.</title>
        <authorList>
            <person name="Sierra-Patev S."/>
            <person name="Min B."/>
            <person name="Naranjo-Ortiz M."/>
            <person name="Looney B."/>
            <person name="Konkel Z."/>
            <person name="Slot J.C."/>
            <person name="Sakamoto Y."/>
            <person name="Steenwyk J.L."/>
            <person name="Rokas A."/>
            <person name="Carro J."/>
            <person name="Camarero S."/>
            <person name="Ferreira P."/>
            <person name="Molpeceres G."/>
            <person name="Ruiz-Duenas F.J."/>
            <person name="Serrano A."/>
            <person name="Henrissat B."/>
            <person name="Drula E."/>
            <person name="Hughes K.W."/>
            <person name="Mata J.L."/>
            <person name="Ishikawa N.K."/>
            <person name="Vargas-Isla R."/>
            <person name="Ushijima S."/>
            <person name="Smith C.A."/>
            <person name="Donoghue J."/>
            <person name="Ahrendt S."/>
            <person name="Andreopoulos W."/>
            <person name="He G."/>
            <person name="LaButti K."/>
            <person name="Lipzen A."/>
            <person name="Ng V."/>
            <person name="Riley R."/>
            <person name="Sandor L."/>
            <person name="Barry K."/>
            <person name="Martinez A.T."/>
            <person name="Xiao Y."/>
            <person name="Gibbons J.G."/>
            <person name="Terashima K."/>
            <person name="Grigoriev I.V."/>
            <person name="Hibbett D."/>
        </authorList>
    </citation>
    <scope>NUCLEOTIDE SEQUENCE</scope>
    <source>
        <strain evidence="1">Sp2 HRB7682 ss15</strain>
    </source>
</reference>
<proteinExistence type="predicted"/>
<accession>A0A9W9ADT6</accession>
<dbReference type="Gene3D" id="3.60.130.30">
    <property type="match status" value="1"/>
</dbReference>
<protein>
    <submittedName>
        <fullName evidence="1">Uncharacterized protein</fullName>
    </submittedName>
</protein>
<gene>
    <name evidence="1" type="ORF">C8J55DRAFT_489405</name>
</gene>
<evidence type="ECO:0000313" key="2">
    <source>
        <dbReference type="Proteomes" id="UP001150238"/>
    </source>
</evidence>
<comment type="caution">
    <text evidence="1">The sequence shown here is derived from an EMBL/GenBank/DDBJ whole genome shotgun (WGS) entry which is preliminary data.</text>
</comment>
<sequence length="299" mass="33834">MSELKQTPTFSEIIGLMKCRLLGKRKRGDAKLGWWKGQCKINGWKYFTNCLDVTVKLACSADEFSASPPDTRTKLAAITLGKVKQACVITDNKGVALLYYLPNILSSSEQLYTSIVPDSKKPVWRVNEKYFTTIKRPKVSAGCLNFSPGWLAQGHHVLSNLLLKLLHTELFDAGFTALRGLRQNSATQEWAMRWKSVFNCLCVVSSRTSKEHRDSNGDDHFFDILINVGFCEGAEMNIKELGAQFSYRPGTAFVFSGKLWTHEVPTWKSGERVLYAYFMRPEVLGRFVETQVGWAKVLR</sequence>
<reference evidence="1" key="1">
    <citation type="submission" date="2022-08" db="EMBL/GenBank/DDBJ databases">
        <authorList>
            <consortium name="DOE Joint Genome Institute"/>
            <person name="Min B."/>
            <person name="Riley R."/>
            <person name="Sierra-Patev S."/>
            <person name="Naranjo-Ortiz M."/>
            <person name="Looney B."/>
            <person name="Konkel Z."/>
            <person name="Slot J.C."/>
            <person name="Sakamoto Y."/>
            <person name="Steenwyk J.L."/>
            <person name="Rokas A."/>
            <person name="Carro J."/>
            <person name="Camarero S."/>
            <person name="Ferreira P."/>
            <person name="Molpeceres G."/>
            <person name="Ruiz-Duenas F.J."/>
            <person name="Serrano A."/>
            <person name="Henrissat B."/>
            <person name="Drula E."/>
            <person name="Hughes K.W."/>
            <person name="Mata J.L."/>
            <person name="Ishikawa N.K."/>
            <person name="Vargas-Isla R."/>
            <person name="Ushijima S."/>
            <person name="Smith C.A."/>
            <person name="Ahrendt S."/>
            <person name="Andreopoulos W."/>
            <person name="He G."/>
            <person name="Labutti K."/>
            <person name="Lipzen A."/>
            <person name="Ng V."/>
            <person name="Sandor L."/>
            <person name="Barry K."/>
            <person name="Martinez A.T."/>
            <person name="Xiao Y."/>
            <person name="Gibbons J.G."/>
            <person name="Terashima K."/>
            <person name="Hibbett D.S."/>
            <person name="Grigoriev I.V."/>
        </authorList>
    </citation>
    <scope>NUCLEOTIDE SEQUENCE</scope>
    <source>
        <strain evidence="1">Sp2 HRB7682 ss15</strain>
    </source>
</reference>
<dbReference type="AlphaFoldDB" id="A0A9W9ADT6"/>